<feature type="compositionally biased region" description="Basic and acidic residues" evidence="1">
    <location>
        <begin position="321"/>
        <end position="331"/>
    </location>
</feature>
<feature type="compositionally biased region" description="Basic and acidic residues" evidence="1">
    <location>
        <begin position="469"/>
        <end position="494"/>
    </location>
</feature>
<feature type="compositionally biased region" description="Basic and acidic residues" evidence="1">
    <location>
        <begin position="542"/>
        <end position="577"/>
    </location>
</feature>
<protein>
    <submittedName>
        <fullName evidence="2">Uncharacterized protein</fullName>
    </submittedName>
</protein>
<gene>
    <name evidence="2" type="ORF">TGEB3V08_LOCUS6636</name>
</gene>
<reference evidence="2" key="1">
    <citation type="submission" date="2020-11" db="EMBL/GenBank/DDBJ databases">
        <authorList>
            <person name="Tran Van P."/>
        </authorList>
    </citation>
    <scope>NUCLEOTIDE SEQUENCE</scope>
</reference>
<feature type="region of interest" description="Disordered" evidence="1">
    <location>
        <begin position="600"/>
        <end position="682"/>
    </location>
</feature>
<proteinExistence type="predicted"/>
<accession>A0A7R9PMI5</accession>
<sequence>MKRNKHLSGDHIYRHAFVIYSELDFNKRSKATHKLNGENTPGVSFTKGLVKMMSASAVKPAIPTTVSQVSKVGPGPPPPPNIGGSPNRPIPPPNSNHSSAPLPLSLVQEHKSAITINQVNQQPLPVPRTPDNVKDHLVMASCPVVNKPTSNGVENSPSKSACNIVPSVAEVKKPGDGAIMNHTTETPAVAPISTISASVPVTQQQILPTQSTTPPTVVQPNVPTKAEVQNQGVAILSAHPTTTNHALPAVKTDSSAGDQKTPDTPTPAPVTITPVVDPPVNKVVEVVKRTELLPKPEFKVATPPRNTKRKRDIKLAVQEAKPLEEAGDDRKSKRVRTRTQPYQSPIPELMFISKIKTAVKSPDDKLIVFYKNEFLAVRNAEGSFYVCQAMQNIYKTSPKIRIRWLSQEKKDSKLTDVYTPDFYDATDFDCILTNLELKKLDKNRFHLPEEERERTNSILKRALDVEKGVSEKPSVTEEHPDGLDLSLFRDESQLKTKKVSKQASKRKKAKGKENAELADSESDDSTDEAEEPKLKKLRSSPKKVEKTKAKEKVKEKSVEVLSSERRERTTATKRKSEVLSAATKAALVKQAAVKQTVARQALPKPFLIKQTKTSPVPLPSPSQAKQTKTAHPTRSTKTRSGKPGPPLPKNAPSVSRTKERETRHGGNTPVSTKGRKKFGKKA</sequence>
<feature type="compositionally biased region" description="Basic residues" evidence="1">
    <location>
        <begin position="495"/>
        <end position="510"/>
    </location>
</feature>
<feature type="compositionally biased region" description="Basic residues" evidence="1">
    <location>
        <begin position="673"/>
        <end position="682"/>
    </location>
</feature>
<dbReference type="AlphaFoldDB" id="A0A7R9PMI5"/>
<feature type="region of interest" description="Disordered" evidence="1">
    <location>
        <begin position="469"/>
        <end position="578"/>
    </location>
</feature>
<evidence type="ECO:0000313" key="2">
    <source>
        <dbReference type="EMBL" id="CAD7597045.1"/>
    </source>
</evidence>
<evidence type="ECO:0000256" key="1">
    <source>
        <dbReference type="SAM" id="MobiDB-lite"/>
    </source>
</evidence>
<feature type="compositionally biased region" description="Polar residues" evidence="1">
    <location>
        <begin position="621"/>
        <end position="633"/>
    </location>
</feature>
<feature type="region of interest" description="Disordered" evidence="1">
    <location>
        <begin position="65"/>
        <end position="102"/>
    </location>
</feature>
<name>A0A7R9PMI5_TIMGE</name>
<feature type="compositionally biased region" description="Acidic residues" evidence="1">
    <location>
        <begin position="516"/>
        <end position="530"/>
    </location>
</feature>
<feature type="region of interest" description="Disordered" evidence="1">
    <location>
        <begin position="245"/>
        <end position="274"/>
    </location>
</feature>
<feature type="region of interest" description="Disordered" evidence="1">
    <location>
        <begin position="320"/>
        <end position="340"/>
    </location>
</feature>
<organism evidence="2">
    <name type="scientific">Timema genevievae</name>
    <name type="common">Walking stick</name>
    <dbReference type="NCBI Taxonomy" id="629358"/>
    <lineage>
        <taxon>Eukaryota</taxon>
        <taxon>Metazoa</taxon>
        <taxon>Ecdysozoa</taxon>
        <taxon>Arthropoda</taxon>
        <taxon>Hexapoda</taxon>
        <taxon>Insecta</taxon>
        <taxon>Pterygota</taxon>
        <taxon>Neoptera</taxon>
        <taxon>Polyneoptera</taxon>
        <taxon>Phasmatodea</taxon>
        <taxon>Timematodea</taxon>
        <taxon>Timematoidea</taxon>
        <taxon>Timematidae</taxon>
        <taxon>Timema</taxon>
    </lineage>
</organism>
<dbReference type="EMBL" id="OE841772">
    <property type="protein sequence ID" value="CAD7597045.1"/>
    <property type="molecule type" value="Genomic_DNA"/>
</dbReference>